<accession>A0A6A6ZVC4</accession>
<evidence type="ECO:0000313" key="2">
    <source>
        <dbReference type="EMBL" id="KAF2825011.1"/>
    </source>
</evidence>
<feature type="region of interest" description="Disordered" evidence="1">
    <location>
        <begin position="153"/>
        <end position="172"/>
    </location>
</feature>
<evidence type="ECO:0000256" key="1">
    <source>
        <dbReference type="SAM" id="MobiDB-lite"/>
    </source>
</evidence>
<name>A0A6A6ZVC4_9PLEO</name>
<organism evidence="2 3">
    <name type="scientific">Ophiobolus disseminans</name>
    <dbReference type="NCBI Taxonomy" id="1469910"/>
    <lineage>
        <taxon>Eukaryota</taxon>
        <taxon>Fungi</taxon>
        <taxon>Dikarya</taxon>
        <taxon>Ascomycota</taxon>
        <taxon>Pezizomycotina</taxon>
        <taxon>Dothideomycetes</taxon>
        <taxon>Pleosporomycetidae</taxon>
        <taxon>Pleosporales</taxon>
        <taxon>Pleosporineae</taxon>
        <taxon>Phaeosphaeriaceae</taxon>
        <taxon>Ophiobolus</taxon>
    </lineage>
</organism>
<sequence length="172" mass="19829">MSEKNLIKERRKYIANEVKRWSTIFKAPIRIVEPADIQFKEIESAEVQLPLLLFKLTYPKKYPNILDFKDKLRDITFPLGDFNLEYLTFTIYQYEDSVDVKPGTDTSLLCIQMFSDLIRNCIAPMQEDYNARHDIFTGHQLVLADLIPDHAGEKGTTGSQPLPGDFQLNGDL</sequence>
<protein>
    <submittedName>
        <fullName evidence="2">Uncharacterized protein</fullName>
    </submittedName>
</protein>
<dbReference type="Proteomes" id="UP000799424">
    <property type="component" value="Unassembled WGS sequence"/>
</dbReference>
<proteinExistence type="predicted"/>
<dbReference type="EMBL" id="MU006229">
    <property type="protein sequence ID" value="KAF2825011.1"/>
    <property type="molecule type" value="Genomic_DNA"/>
</dbReference>
<reference evidence="2" key="1">
    <citation type="journal article" date="2020" name="Stud. Mycol.">
        <title>101 Dothideomycetes genomes: a test case for predicting lifestyles and emergence of pathogens.</title>
        <authorList>
            <person name="Haridas S."/>
            <person name="Albert R."/>
            <person name="Binder M."/>
            <person name="Bloem J."/>
            <person name="Labutti K."/>
            <person name="Salamov A."/>
            <person name="Andreopoulos B."/>
            <person name="Baker S."/>
            <person name="Barry K."/>
            <person name="Bills G."/>
            <person name="Bluhm B."/>
            <person name="Cannon C."/>
            <person name="Castanera R."/>
            <person name="Culley D."/>
            <person name="Daum C."/>
            <person name="Ezra D."/>
            <person name="Gonzalez J."/>
            <person name="Henrissat B."/>
            <person name="Kuo A."/>
            <person name="Liang C."/>
            <person name="Lipzen A."/>
            <person name="Lutzoni F."/>
            <person name="Magnuson J."/>
            <person name="Mondo S."/>
            <person name="Nolan M."/>
            <person name="Ohm R."/>
            <person name="Pangilinan J."/>
            <person name="Park H.-J."/>
            <person name="Ramirez L."/>
            <person name="Alfaro M."/>
            <person name="Sun H."/>
            <person name="Tritt A."/>
            <person name="Yoshinaga Y."/>
            <person name="Zwiers L.-H."/>
            <person name="Turgeon B."/>
            <person name="Goodwin S."/>
            <person name="Spatafora J."/>
            <person name="Crous P."/>
            <person name="Grigoriev I."/>
        </authorList>
    </citation>
    <scope>NUCLEOTIDE SEQUENCE</scope>
    <source>
        <strain evidence="2">CBS 113818</strain>
    </source>
</reference>
<keyword evidence="3" id="KW-1185">Reference proteome</keyword>
<gene>
    <name evidence="2" type="ORF">CC86DRAFT_371476</name>
</gene>
<dbReference type="AlphaFoldDB" id="A0A6A6ZVC4"/>
<evidence type="ECO:0000313" key="3">
    <source>
        <dbReference type="Proteomes" id="UP000799424"/>
    </source>
</evidence>